<accession>A0A916QXX0</accession>
<proteinExistence type="predicted"/>
<evidence type="ECO:0000313" key="2">
    <source>
        <dbReference type="EMBL" id="GGA19378.1"/>
    </source>
</evidence>
<name>A0A916QXX0_9RHOB</name>
<protein>
    <submittedName>
        <fullName evidence="2">Uncharacterized protein</fullName>
    </submittedName>
</protein>
<reference evidence="2" key="2">
    <citation type="submission" date="2020-09" db="EMBL/GenBank/DDBJ databases">
        <authorList>
            <person name="Sun Q."/>
            <person name="Zhou Y."/>
        </authorList>
    </citation>
    <scope>NUCLEOTIDE SEQUENCE</scope>
    <source>
        <strain evidence="2">CGMCC 1.15880</strain>
    </source>
</reference>
<feature type="region of interest" description="Disordered" evidence="1">
    <location>
        <begin position="1"/>
        <end position="54"/>
    </location>
</feature>
<dbReference type="EMBL" id="BMKA01000002">
    <property type="protein sequence ID" value="GGA19378.1"/>
    <property type="molecule type" value="Genomic_DNA"/>
</dbReference>
<dbReference type="AlphaFoldDB" id="A0A916QXX0"/>
<comment type="caution">
    <text evidence="2">The sequence shown here is derived from an EMBL/GenBank/DDBJ whole genome shotgun (WGS) entry which is preliminary data.</text>
</comment>
<dbReference type="Proteomes" id="UP000628017">
    <property type="component" value="Unassembled WGS sequence"/>
</dbReference>
<gene>
    <name evidence="2" type="ORF">GCM10011498_20330</name>
</gene>
<keyword evidence="3" id="KW-1185">Reference proteome</keyword>
<feature type="compositionally biased region" description="Basic and acidic residues" evidence="1">
    <location>
        <begin position="1"/>
        <end position="35"/>
    </location>
</feature>
<evidence type="ECO:0000313" key="3">
    <source>
        <dbReference type="Proteomes" id="UP000628017"/>
    </source>
</evidence>
<organism evidence="2 3">
    <name type="scientific">Neptunicoccus cionae</name>
    <dbReference type="NCBI Taxonomy" id="2035344"/>
    <lineage>
        <taxon>Bacteria</taxon>
        <taxon>Pseudomonadati</taxon>
        <taxon>Pseudomonadota</taxon>
        <taxon>Alphaproteobacteria</taxon>
        <taxon>Rhodobacterales</taxon>
        <taxon>Paracoccaceae</taxon>
        <taxon>Neptunicoccus</taxon>
    </lineage>
</organism>
<evidence type="ECO:0000256" key="1">
    <source>
        <dbReference type="SAM" id="MobiDB-lite"/>
    </source>
</evidence>
<dbReference type="RefSeq" id="WP_188674212.1">
    <property type="nucleotide sequence ID" value="NZ_BMKA01000002.1"/>
</dbReference>
<sequence>MGKTDAENREQLSPKERAAAERAERLRKQLRDNLQRRKQQSRARKADTTTDNNE</sequence>
<reference evidence="2" key="1">
    <citation type="journal article" date="2014" name="Int. J. Syst. Evol. Microbiol.">
        <title>Complete genome sequence of Corynebacterium casei LMG S-19264T (=DSM 44701T), isolated from a smear-ripened cheese.</title>
        <authorList>
            <consortium name="US DOE Joint Genome Institute (JGI-PGF)"/>
            <person name="Walter F."/>
            <person name="Albersmeier A."/>
            <person name="Kalinowski J."/>
            <person name="Ruckert C."/>
        </authorList>
    </citation>
    <scope>NUCLEOTIDE SEQUENCE</scope>
    <source>
        <strain evidence="2">CGMCC 1.15880</strain>
    </source>
</reference>